<feature type="compositionally biased region" description="Low complexity" evidence="6">
    <location>
        <begin position="298"/>
        <end position="312"/>
    </location>
</feature>
<proteinExistence type="predicted"/>
<evidence type="ECO:0000256" key="1">
    <source>
        <dbReference type="ARBA" id="ARBA00022679"/>
    </source>
</evidence>
<evidence type="ECO:0000256" key="4">
    <source>
        <dbReference type="ARBA" id="ARBA00022840"/>
    </source>
</evidence>
<dbReference type="InterPro" id="IPR011047">
    <property type="entry name" value="Quinoprotein_ADH-like_sf"/>
</dbReference>
<dbReference type="Gene3D" id="3.30.200.20">
    <property type="entry name" value="Phosphorylase Kinase, domain 1"/>
    <property type="match status" value="1"/>
</dbReference>
<feature type="compositionally biased region" description="Low complexity" evidence="6">
    <location>
        <begin position="388"/>
        <end position="409"/>
    </location>
</feature>
<keyword evidence="2 5" id="KW-0547">Nucleotide-binding</keyword>
<dbReference type="InterPro" id="IPR000719">
    <property type="entry name" value="Prot_kinase_dom"/>
</dbReference>
<keyword evidence="9" id="KW-1185">Reference proteome</keyword>
<dbReference type="Pfam" id="PF00069">
    <property type="entry name" value="Pkinase"/>
    <property type="match status" value="1"/>
</dbReference>
<dbReference type="CDD" id="cd14014">
    <property type="entry name" value="STKc_PknB_like"/>
    <property type="match status" value="1"/>
</dbReference>
<sequence>MPLATGDPESIGGYALVDRLGSGGMGVVYLGRSASGRQVALKLVHEQYAQDEEFRTRFQQEVAAARRVSGAFTAPVVDADPEADRPWMATLYVPGRTLSEVVRKDGPLDGRELRTLGLGLVEALRDIHRAGVVHRDLKPANILMAEDGPRVIDFGISRAADSQTLTVTIGRVLGTPPFMSPEQLRSPRGVTAASDVFSLGSLLVYAARGSSPFESDSPYLSGYQVMYEHPTLDGVPEPLLGIAERCLAKEPDARPGLDELHRMLRTLPDFPAAEPVSGEGAEGPSAGAGRAERRDAGEASAEGPSAEGASAEGRPDSGATAGPEAIGDTGTAGGTRTVGGPGTAGGPGSATGTAIAGGTGAIGGTGTTNGTGTANGTGEANGTGTIGRTGAASDAGTAAAGERPHAAPAPDDPDNGDDADDADDSKRTRPGRGARRRLVVSTAGVALAVAGVTVAAAVFAPDTTVSSGTTSTTASSQRPASLPAGWRPWRTNLRVEAEGPPLDYQEAGCASDGGRNLYCGGTGFTVAKVDAATGHVLWRWGSRPQSARPIGVRDGTVYTYRESEAGLRWVVALDAATKRQRWERRISGTASVRLFRGGVLTMSPEDGALVAYGPSGTRLWQSPQAYGKFCEPTALADAPYALCSPVTSDDLAAEGPYDLLRLNPSDGTQRELTTLPRKTLTLGAIRGKPLFAVAKTAKEVYDSGYERPYNALVRVDPRTGRTTRIPLRRSVLGTPTLLGGVVYFVRTNGTVTAVSADSGRELWQRATDTESLSAPVLSKRYGQLYFTNRFGRLLALKVNDGAEAWRTAALDDPGTSAPDTEPKVMLVKDAIVGTAGDTAFSVRPDRPSDRP</sequence>
<dbReference type="PANTHER" id="PTHR43289:SF34">
    <property type="entry name" value="SERINE_THREONINE-PROTEIN KINASE YBDM-RELATED"/>
    <property type="match status" value="1"/>
</dbReference>
<feature type="binding site" evidence="5">
    <location>
        <position position="42"/>
    </location>
    <ligand>
        <name>ATP</name>
        <dbReference type="ChEBI" id="CHEBI:30616"/>
    </ligand>
</feature>
<dbReference type="PROSITE" id="PS50011">
    <property type="entry name" value="PROTEIN_KINASE_DOM"/>
    <property type="match status" value="1"/>
</dbReference>
<feature type="compositionally biased region" description="Gly residues" evidence="6">
    <location>
        <begin position="330"/>
        <end position="387"/>
    </location>
</feature>
<feature type="compositionally biased region" description="Acidic residues" evidence="6">
    <location>
        <begin position="411"/>
        <end position="423"/>
    </location>
</feature>
<dbReference type="Proteomes" id="UP001054854">
    <property type="component" value="Unassembled WGS sequence"/>
</dbReference>
<feature type="compositionally biased region" description="Low complexity" evidence="6">
    <location>
        <begin position="464"/>
        <end position="476"/>
    </location>
</feature>
<dbReference type="PROSITE" id="PS00108">
    <property type="entry name" value="PROTEIN_KINASE_ST"/>
    <property type="match status" value="1"/>
</dbReference>
<dbReference type="PROSITE" id="PS00107">
    <property type="entry name" value="PROTEIN_KINASE_ATP"/>
    <property type="match status" value="1"/>
</dbReference>
<keyword evidence="4 5" id="KW-0067">ATP-binding</keyword>
<dbReference type="EMBL" id="BNEK01000005">
    <property type="protein sequence ID" value="GHJ30118.1"/>
    <property type="molecule type" value="Genomic_DNA"/>
</dbReference>
<dbReference type="InterPro" id="IPR008271">
    <property type="entry name" value="Ser/Thr_kinase_AS"/>
</dbReference>
<feature type="domain" description="Protein kinase" evidence="7">
    <location>
        <begin position="14"/>
        <end position="264"/>
    </location>
</feature>
<dbReference type="SMART" id="SM00564">
    <property type="entry name" value="PQQ"/>
    <property type="match status" value="4"/>
</dbReference>
<feature type="region of interest" description="Disordered" evidence="6">
    <location>
        <begin position="270"/>
        <end position="435"/>
    </location>
</feature>
<evidence type="ECO:0000313" key="9">
    <source>
        <dbReference type="Proteomes" id="UP001054854"/>
    </source>
</evidence>
<name>A0ABQ3U3G1_STRHY</name>
<evidence type="ECO:0000313" key="8">
    <source>
        <dbReference type="EMBL" id="GHJ30118.1"/>
    </source>
</evidence>
<dbReference type="InterPro" id="IPR011009">
    <property type="entry name" value="Kinase-like_dom_sf"/>
</dbReference>
<evidence type="ECO:0000256" key="6">
    <source>
        <dbReference type="SAM" id="MobiDB-lite"/>
    </source>
</evidence>
<feature type="compositionally biased region" description="Low complexity" evidence="6">
    <location>
        <begin position="277"/>
        <end position="289"/>
    </location>
</feature>
<dbReference type="Gene3D" id="2.130.10.10">
    <property type="entry name" value="YVTN repeat-like/Quinoprotein amine dehydrogenase"/>
    <property type="match status" value="2"/>
</dbReference>
<gene>
    <name evidence="8" type="ORF">TPA0910_45510</name>
</gene>
<dbReference type="Gene3D" id="1.10.510.10">
    <property type="entry name" value="Transferase(Phosphotransferase) domain 1"/>
    <property type="match status" value="1"/>
</dbReference>
<keyword evidence="1" id="KW-0808">Transferase</keyword>
<evidence type="ECO:0000256" key="3">
    <source>
        <dbReference type="ARBA" id="ARBA00022777"/>
    </source>
</evidence>
<evidence type="ECO:0000256" key="5">
    <source>
        <dbReference type="PROSITE-ProRule" id="PRU10141"/>
    </source>
</evidence>
<feature type="region of interest" description="Disordered" evidence="6">
    <location>
        <begin position="464"/>
        <end position="485"/>
    </location>
</feature>
<dbReference type="InterPro" id="IPR018391">
    <property type="entry name" value="PQQ_b-propeller_rpt"/>
</dbReference>
<organism evidence="8 9">
    <name type="scientific">Streptomyces hygroscopicus</name>
    <dbReference type="NCBI Taxonomy" id="1912"/>
    <lineage>
        <taxon>Bacteria</taxon>
        <taxon>Bacillati</taxon>
        <taxon>Actinomycetota</taxon>
        <taxon>Actinomycetes</taxon>
        <taxon>Kitasatosporales</taxon>
        <taxon>Streptomycetaceae</taxon>
        <taxon>Streptomyces</taxon>
        <taxon>Streptomyces violaceusniger group</taxon>
    </lineage>
</organism>
<comment type="caution">
    <text evidence="8">The sequence shown here is derived from an EMBL/GenBank/DDBJ whole genome shotgun (WGS) entry which is preliminary data.</text>
</comment>
<reference evidence="8" key="1">
    <citation type="submission" date="2024-05" db="EMBL/GenBank/DDBJ databases">
        <title>Whole genome shotgun sequence of Streptomyces hygroscopicus NBRC 113678.</title>
        <authorList>
            <person name="Komaki H."/>
            <person name="Tamura T."/>
        </authorList>
    </citation>
    <scope>NUCLEOTIDE SEQUENCE</scope>
    <source>
        <strain evidence="8">N11-34</strain>
    </source>
</reference>
<dbReference type="InterPro" id="IPR002372">
    <property type="entry name" value="PQQ_rpt_dom"/>
</dbReference>
<dbReference type="SUPFAM" id="SSF50998">
    <property type="entry name" value="Quinoprotein alcohol dehydrogenase-like"/>
    <property type="match status" value="1"/>
</dbReference>
<protein>
    <recommendedName>
        <fullName evidence="7">Protein kinase domain-containing protein</fullName>
    </recommendedName>
</protein>
<evidence type="ECO:0000259" key="7">
    <source>
        <dbReference type="PROSITE" id="PS50011"/>
    </source>
</evidence>
<dbReference type="SMART" id="SM00220">
    <property type="entry name" value="S_TKc"/>
    <property type="match status" value="1"/>
</dbReference>
<keyword evidence="3" id="KW-0418">Kinase</keyword>
<accession>A0ABQ3U3G1</accession>
<dbReference type="SUPFAM" id="SSF56112">
    <property type="entry name" value="Protein kinase-like (PK-like)"/>
    <property type="match status" value="1"/>
</dbReference>
<dbReference type="InterPro" id="IPR017441">
    <property type="entry name" value="Protein_kinase_ATP_BS"/>
</dbReference>
<dbReference type="RefSeq" id="WP_236258002.1">
    <property type="nucleotide sequence ID" value="NZ_BNEK01000005.1"/>
</dbReference>
<dbReference type="PANTHER" id="PTHR43289">
    <property type="entry name" value="MITOGEN-ACTIVATED PROTEIN KINASE KINASE KINASE 20-RELATED"/>
    <property type="match status" value="1"/>
</dbReference>
<dbReference type="InterPro" id="IPR015943">
    <property type="entry name" value="WD40/YVTN_repeat-like_dom_sf"/>
</dbReference>
<dbReference type="SUPFAM" id="SSF69304">
    <property type="entry name" value="Tricorn protease N-terminal domain"/>
    <property type="match status" value="1"/>
</dbReference>
<evidence type="ECO:0000256" key="2">
    <source>
        <dbReference type="ARBA" id="ARBA00022741"/>
    </source>
</evidence>
<dbReference type="Pfam" id="PF13360">
    <property type="entry name" value="PQQ_2"/>
    <property type="match status" value="1"/>
</dbReference>